<dbReference type="RefSeq" id="WP_058858091.1">
    <property type="nucleotide sequence ID" value="NZ_CP013254.1"/>
</dbReference>
<evidence type="ECO:0000313" key="6">
    <source>
        <dbReference type="Proteomes" id="UP000057181"/>
    </source>
</evidence>
<feature type="compositionally biased region" description="Low complexity" evidence="3">
    <location>
        <begin position="57"/>
        <end position="72"/>
    </location>
</feature>
<dbReference type="EMBL" id="CP013254">
    <property type="protein sequence ID" value="ALU39380.1"/>
    <property type="molecule type" value="Genomic_DNA"/>
</dbReference>
<sequence length="485" mass="47440">MAPDPRPRPRARTPRVLAALLALACAATAAWLHPHLAPAGAEVPAARTVPAGPPEPAGATRPDPGAPRPAAADVTAAVEHALTGVPAARRSVLVADALTGEPLATRDPDAALVPASNQKLVTLLSLLTHAGPGERLRTRVLAGDAPGTVVLTGGGDVLLGAGSSDPEAVAGRAGLRTLAERTAAALAGRGTTGPVTVRWDASLFPGPALNPAWADGDVAAGRIGPTTALALAGDTLGEGAGAAAGDPAGAQAPPAAQDPAARAAAVLAAELDRLLPGGAAVAPGPGPAPPGAAELAAVESAALAEQAELMVRESRNDLAEALGRVAAVAAGLPGSIEGARTAAERALAAHGIPAEGAVLSDASGMSLQDRLPARTLEHLVRVLVTDTGGRLAPGARALPVAGATGTLAARFDDPGEQAGRGAARAKTGTLFTVVSLSGHVSTRDGRLLTFAVLLDGVTDPAAARDAVDRAVAALADLCAAPCTAP</sequence>
<dbReference type="GO" id="GO:0006508">
    <property type="term" value="P:proteolysis"/>
    <property type="evidence" value="ECO:0007669"/>
    <property type="project" value="InterPro"/>
</dbReference>
<dbReference type="PANTHER" id="PTHR30023">
    <property type="entry name" value="D-ALANYL-D-ALANINE CARBOXYPEPTIDASE"/>
    <property type="match status" value="1"/>
</dbReference>
<organism evidence="5 6">
    <name type="scientific">Kocuria flava</name>
    <dbReference type="NCBI Taxonomy" id="446860"/>
    <lineage>
        <taxon>Bacteria</taxon>
        <taxon>Bacillati</taxon>
        <taxon>Actinomycetota</taxon>
        <taxon>Actinomycetes</taxon>
        <taxon>Micrococcales</taxon>
        <taxon>Micrococcaceae</taxon>
        <taxon>Kocuria</taxon>
    </lineage>
</organism>
<dbReference type="PRINTS" id="PR00922">
    <property type="entry name" value="DADACBPTASE3"/>
</dbReference>
<evidence type="ECO:0008006" key="7">
    <source>
        <dbReference type="Google" id="ProtNLM"/>
    </source>
</evidence>
<dbReference type="SUPFAM" id="SSF56601">
    <property type="entry name" value="beta-lactamase/transpeptidase-like"/>
    <property type="match status" value="1"/>
</dbReference>
<evidence type="ECO:0000256" key="3">
    <source>
        <dbReference type="SAM" id="MobiDB-lite"/>
    </source>
</evidence>
<evidence type="ECO:0000256" key="4">
    <source>
        <dbReference type="SAM" id="SignalP"/>
    </source>
</evidence>
<protein>
    <recommendedName>
        <fullName evidence="7">D-alanyl-D-alanine carboxypeptidase</fullName>
    </recommendedName>
</protein>
<feature type="chain" id="PRO_5006833851" description="D-alanyl-D-alanine carboxypeptidase" evidence="4">
    <location>
        <begin position="30"/>
        <end position="485"/>
    </location>
</feature>
<dbReference type="GO" id="GO:0004185">
    <property type="term" value="F:serine-type carboxypeptidase activity"/>
    <property type="evidence" value="ECO:0007669"/>
    <property type="project" value="InterPro"/>
</dbReference>
<accession>A0A0U2WSA7</accession>
<dbReference type="InterPro" id="IPR000667">
    <property type="entry name" value="Peptidase_S13"/>
</dbReference>
<dbReference type="PANTHER" id="PTHR30023:SF0">
    <property type="entry name" value="PENICILLIN-SENSITIVE CARBOXYPEPTIDASE A"/>
    <property type="match status" value="1"/>
</dbReference>
<evidence type="ECO:0000313" key="5">
    <source>
        <dbReference type="EMBL" id="ALU39380.1"/>
    </source>
</evidence>
<reference evidence="5 6" key="1">
    <citation type="submission" date="2015-11" db="EMBL/GenBank/DDBJ databases">
        <title>Complete Genome Sequence of Kocuria flava strain HO-9041.</title>
        <authorList>
            <person name="Zhou M."/>
            <person name="Dai J."/>
        </authorList>
    </citation>
    <scope>NUCLEOTIDE SEQUENCE [LARGE SCALE GENOMIC DNA]</scope>
    <source>
        <strain evidence="5 6">HO-9041</strain>
    </source>
</reference>
<dbReference type="Gene3D" id="3.40.710.10">
    <property type="entry name" value="DD-peptidase/beta-lactamase superfamily"/>
    <property type="match status" value="2"/>
</dbReference>
<name>A0A0U2WSA7_9MICC</name>
<dbReference type="Proteomes" id="UP000057181">
    <property type="component" value="Chromosome"/>
</dbReference>
<evidence type="ECO:0000256" key="1">
    <source>
        <dbReference type="ARBA" id="ARBA00006096"/>
    </source>
</evidence>
<dbReference type="KEGG" id="kfv:AS188_06000"/>
<proteinExistence type="inferred from homology"/>
<dbReference type="Pfam" id="PF02113">
    <property type="entry name" value="Peptidase_S13"/>
    <property type="match status" value="2"/>
</dbReference>
<dbReference type="InterPro" id="IPR012338">
    <property type="entry name" value="Beta-lactam/transpept-like"/>
</dbReference>
<dbReference type="GO" id="GO:0000270">
    <property type="term" value="P:peptidoglycan metabolic process"/>
    <property type="evidence" value="ECO:0007669"/>
    <property type="project" value="TreeGrafter"/>
</dbReference>
<comment type="similarity">
    <text evidence="1">Belongs to the peptidase S13 family.</text>
</comment>
<evidence type="ECO:0000256" key="2">
    <source>
        <dbReference type="ARBA" id="ARBA00022801"/>
    </source>
</evidence>
<dbReference type="OrthoDB" id="56883at2"/>
<feature type="signal peptide" evidence="4">
    <location>
        <begin position="1"/>
        <end position="29"/>
    </location>
</feature>
<gene>
    <name evidence="5" type="ORF">AS188_06000</name>
</gene>
<keyword evidence="4" id="KW-0732">Signal</keyword>
<dbReference type="STRING" id="446860.AS188_06000"/>
<keyword evidence="2" id="KW-0378">Hydrolase</keyword>
<dbReference type="AlphaFoldDB" id="A0A0U2WSA7"/>
<feature type="region of interest" description="Disordered" evidence="3">
    <location>
        <begin position="46"/>
        <end position="72"/>
    </location>
</feature>